<reference evidence="3 4" key="1">
    <citation type="journal article" date="2016" name="Nat. Commun.">
        <title>Thousands of microbial genomes shed light on interconnected biogeochemical processes in an aquifer system.</title>
        <authorList>
            <person name="Anantharaman K."/>
            <person name="Brown C.T."/>
            <person name="Hug L.A."/>
            <person name="Sharon I."/>
            <person name="Castelle C.J."/>
            <person name="Probst A.J."/>
            <person name="Thomas B.C."/>
            <person name="Singh A."/>
            <person name="Wilkins M.J."/>
            <person name="Karaoz U."/>
            <person name="Brodie E.L."/>
            <person name="Williams K.H."/>
            <person name="Hubbard S.S."/>
            <person name="Banfield J.F."/>
        </authorList>
    </citation>
    <scope>NUCLEOTIDE SEQUENCE [LARGE SCALE GENOMIC DNA]</scope>
</reference>
<evidence type="ECO:0000313" key="3">
    <source>
        <dbReference type="EMBL" id="OHA67295.1"/>
    </source>
</evidence>
<comment type="similarity">
    <text evidence="1">Belongs to the MEMO1 family.</text>
</comment>
<evidence type="ECO:0000256" key="2">
    <source>
        <dbReference type="SAM" id="SignalP"/>
    </source>
</evidence>
<dbReference type="Pfam" id="PF01875">
    <property type="entry name" value="Memo"/>
    <property type="match status" value="1"/>
</dbReference>
<organism evidence="3 4">
    <name type="scientific">Candidatus Wildermuthbacteria bacterium RIFCSPHIGHO2_02_FULL_45_25</name>
    <dbReference type="NCBI Taxonomy" id="1802450"/>
    <lineage>
        <taxon>Bacteria</taxon>
        <taxon>Candidatus Wildermuthiibacteriota</taxon>
    </lineage>
</organism>
<protein>
    <submittedName>
        <fullName evidence="3">AmmeMemoRadiSam system protein B</fullName>
    </submittedName>
</protein>
<evidence type="ECO:0000313" key="4">
    <source>
        <dbReference type="Proteomes" id="UP000178092"/>
    </source>
</evidence>
<dbReference type="PANTHER" id="PTHR11060:SF0">
    <property type="entry name" value="PROTEIN MEMO1"/>
    <property type="match status" value="1"/>
</dbReference>
<proteinExistence type="inferred from homology"/>
<keyword evidence="2" id="KW-0732">Signal</keyword>
<evidence type="ECO:0000256" key="1">
    <source>
        <dbReference type="ARBA" id="ARBA00006315"/>
    </source>
</evidence>
<dbReference type="EMBL" id="MHTV01000013">
    <property type="protein sequence ID" value="OHA67295.1"/>
    <property type="molecule type" value="Genomic_DNA"/>
</dbReference>
<feature type="signal peptide" evidence="2">
    <location>
        <begin position="1"/>
        <end position="28"/>
    </location>
</feature>
<comment type="caution">
    <text evidence="3">The sequence shown here is derived from an EMBL/GenBank/DDBJ whole genome shotgun (WGS) entry which is preliminary data.</text>
</comment>
<dbReference type="Proteomes" id="UP000178092">
    <property type="component" value="Unassembled WGS sequence"/>
</dbReference>
<dbReference type="CDD" id="cd07361">
    <property type="entry name" value="MEMO_like"/>
    <property type="match status" value="1"/>
</dbReference>
<accession>A0A1G2R353</accession>
<gene>
    <name evidence="3" type="ORF">A3C04_01050</name>
</gene>
<name>A0A1G2R353_9BACT</name>
<dbReference type="AlphaFoldDB" id="A0A1G2R353"/>
<sequence length="299" mass="32767">MKRKIVIFQTVCIVVFAGIALSLSGAHNDITPSKKEGSGVTHVSAYFKEAGYIETQTEKFENVEAIAAQYLMGGVVPHHIPTAIPLLVEFYAKLQKSKQVDTFIILGPDHFERGEGDVSFSKAPFLTPFGRLKPDLALLNKLEEQTFAVHDELPFNDHSIHSQMLLIGKFFPKATVVPIVFRSSSTNEMAESFGEFLASIATPNTFIIASVDFSHYLPEEQARPLDEQSAYSLTFMEPKLAGLVEADSPQSLVAMMAAVKSMGATSNFPMGTFNSASVSNNKDSTTGYVLQFFGVPIIW</sequence>
<feature type="chain" id="PRO_5009584183" evidence="2">
    <location>
        <begin position="29"/>
        <end position="299"/>
    </location>
</feature>
<dbReference type="InterPro" id="IPR002737">
    <property type="entry name" value="MEMO1_fam"/>
</dbReference>
<dbReference type="NCBIfam" id="TIGR04336">
    <property type="entry name" value="AmmeMemoSam_B"/>
    <property type="match status" value="1"/>
</dbReference>
<dbReference type="PANTHER" id="PTHR11060">
    <property type="entry name" value="PROTEIN MEMO1"/>
    <property type="match status" value="1"/>
</dbReference>
<dbReference type="Gene3D" id="3.40.830.10">
    <property type="entry name" value="LigB-like"/>
    <property type="match status" value="1"/>
</dbReference>